<proteinExistence type="predicted"/>
<protein>
    <submittedName>
        <fullName evidence="2">Uncharacterized protein</fullName>
    </submittedName>
</protein>
<dbReference type="EMBL" id="JBEDUW010000004">
    <property type="protein sequence ID" value="KAK9931347.1"/>
    <property type="molecule type" value="Genomic_DNA"/>
</dbReference>
<organism evidence="2 3">
    <name type="scientific">Rubus argutus</name>
    <name type="common">Southern blackberry</name>
    <dbReference type="NCBI Taxonomy" id="59490"/>
    <lineage>
        <taxon>Eukaryota</taxon>
        <taxon>Viridiplantae</taxon>
        <taxon>Streptophyta</taxon>
        <taxon>Embryophyta</taxon>
        <taxon>Tracheophyta</taxon>
        <taxon>Spermatophyta</taxon>
        <taxon>Magnoliopsida</taxon>
        <taxon>eudicotyledons</taxon>
        <taxon>Gunneridae</taxon>
        <taxon>Pentapetalae</taxon>
        <taxon>rosids</taxon>
        <taxon>fabids</taxon>
        <taxon>Rosales</taxon>
        <taxon>Rosaceae</taxon>
        <taxon>Rosoideae</taxon>
        <taxon>Rosoideae incertae sedis</taxon>
        <taxon>Rubus</taxon>
    </lineage>
</organism>
<feature type="compositionally biased region" description="Low complexity" evidence="1">
    <location>
        <begin position="1"/>
        <end position="18"/>
    </location>
</feature>
<dbReference type="AlphaFoldDB" id="A0AAW1X3Y4"/>
<feature type="compositionally biased region" description="Basic residues" evidence="1">
    <location>
        <begin position="40"/>
        <end position="50"/>
    </location>
</feature>
<dbReference type="Proteomes" id="UP001457282">
    <property type="component" value="Unassembled WGS sequence"/>
</dbReference>
<name>A0AAW1X3Y4_RUBAR</name>
<reference evidence="2 3" key="1">
    <citation type="journal article" date="2023" name="G3 (Bethesda)">
        <title>A chromosome-length genome assembly and annotation of blackberry (Rubus argutus, cv. 'Hillquist').</title>
        <authorList>
            <person name="Bruna T."/>
            <person name="Aryal R."/>
            <person name="Dudchenko O."/>
            <person name="Sargent D.J."/>
            <person name="Mead D."/>
            <person name="Buti M."/>
            <person name="Cavallini A."/>
            <person name="Hytonen T."/>
            <person name="Andres J."/>
            <person name="Pham M."/>
            <person name="Weisz D."/>
            <person name="Mascagni F."/>
            <person name="Usai G."/>
            <person name="Natali L."/>
            <person name="Bassil N."/>
            <person name="Fernandez G.E."/>
            <person name="Lomsadze A."/>
            <person name="Armour M."/>
            <person name="Olukolu B."/>
            <person name="Poorten T."/>
            <person name="Britton C."/>
            <person name="Davik J."/>
            <person name="Ashrafi H."/>
            <person name="Aiden E.L."/>
            <person name="Borodovsky M."/>
            <person name="Worthington M."/>
        </authorList>
    </citation>
    <scope>NUCLEOTIDE SEQUENCE [LARGE SCALE GENOMIC DNA]</scope>
    <source>
        <strain evidence="2">PI 553951</strain>
    </source>
</reference>
<gene>
    <name evidence="2" type="ORF">M0R45_018624</name>
</gene>
<accession>A0AAW1X3Y4</accession>
<comment type="caution">
    <text evidence="2">The sequence shown here is derived from an EMBL/GenBank/DDBJ whole genome shotgun (WGS) entry which is preliminary data.</text>
</comment>
<feature type="region of interest" description="Disordered" evidence="1">
    <location>
        <begin position="1"/>
        <end position="54"/>
    </location>
</feature>
<evidence type="ECO:0000313" key="2">
    <source>
        <dbReference type="EMBL" id="KAK9931347.1"/>
    </source>
</evidence>
<evidence type="ECO:0000256" key="1">
    <source>
        <dbReference type="SAM" id="MobiDB-lite"/>
    </source>
</evidence>
<sequence>MSLSSSSSSINNTLTDSSHSTKQMQNSNPPPLPPPAFISAHRRPQNRPRHSSSALPFLPSSLFLTLSSSLSPYSYSLLLSSSSPHIHPTRSLPDRQSHRVIYHDNNSSDPPPPSIAYLLSAFKRRLGSDRPPPLRHLPPQKPVLLHLDRFASNSDREAMARKVHQCPFQSCPECPSHWSKRLKPVIVDPGLYLSEKM</sequence>
<evidence type="ECO:0000313" key="3">
    <source>
        <dbReference type="Proteomes" id="UP001457282"/>
    </source>
</evidence>
<keyword evidence="3" id="KW-1185">Reference proteome</keyword>